<feature type="transmembrane region" description="Helical" evidence="13">
    <location>
        <begin position="592"/>
        <end position="610"/>
    </location>
</feature>
<feature type="chain" id="PRO_5035249672" evidence="14">
    <location>
        <begin position="29"/>
        <end position="624"/>
    </location>
</feature>
<evidence type="ECO:0000259" key="15">
    <source>
        <dbReference type="SMART" id="SM00918"/>
    </source>
</evidence>
<keyword evidence="14" id="KW-0732">Signal</keyword>
<keyword evidence="10" id="KW-1071">Ligand-gated ion channel</keyword>
<dbReference type="InterPro" id="IPR019594">
    <property type="entry name" value="Glu/Gly-bd"/>
</dbReference>
<feature type="region of interest" description="Disordered" evidence="12">
    <location>
        <begin position="46"/>
        <end position="67"/>
    </location>
</feature>
<feature type="domain" description="Ionotropic glutamate receptor L-glutamate and glycine-binding" evidence="15">
    <location>
        <begin position="294"/>
        <end position="359"/>
    </location>
</feature>
<keyword evidence="2" id="KW-0813">Transport</keyword>
<keyword evidence="6" id="KW-0406">Ion transport</keyword>
<keyword evidence="7 13" id="KW-0472">Membrane</keyword>
<evidence type="ECO:0000256" key="1">
    <source>
        <dbReference type="ARBA" id="ARBA00004651"/>
    </source>
</evidence>
<evidence type="ECO:0000256" key="13">
    <source>
        <dbReference type="SAM" id="Phobius"/>
    </source>
</evidence>
<evidence type="ECO:0000256" key="7">
    <source>
        <dbReference type="ARBA" id="ARBA00023136"/>
    </source>
</evidence>
<evidence type="ECO:0000256" key="8">
    <source>
        <dbReference type="ARBA" id="ARBA00023170"/>
    </source>
</evidence>
<keyword evidence="9" id="KW-0325">Glycoprotein</keyword>
<evidence type="ECO:0000256" key="12">
    <source>
        <dbReference type="SAM" id="MobiDB-lite"/>
    </source>
</evidence>
<evidence type="ECO:0000256" key="5">
    <source>
        <dbReference type="ARBA" id="ARBA00022989"/>
    </source>
</evidence>
<name>A0A8J5MJU8_HOMAM</name>
<evidence type="ECO:0000256" key="2">
    <source>
        <dbReference type="ARBA" id="ARBA00022448"/>
    </source>
</evidence>
<protein>
    <submittedName>
        <fullName evidence="16">Glutamate receptor-like 55</fullName>
    </submittedName>
</protein>
<dbReference type="SMART" id="SM00918">
    <property type="entry name" value="Lig_chan-Glu_bd"/>
    <property type="match status" value="1"/>
</dbReference>
<dbReference type="GO" id="GO:0015276">
    <property type="term" value="F:ligand-gated monoatomic ion channel activity"/>
    <property type="evidence" value="ECO:0007669"/>
    <property type="project" value="InterPro"/>
</dbReference>
<evidence type="ECO:0000313" key="17">
    <source>
        <dbReference type="Proteomes" id="UP000747542"/>
    </source>
</evidence>
<keyword evidence="3" id="KW-1003">Cell membrane</keyword>
<dbReference type="PANTHER" id="PTHR42643">
    <property type="entry name" value="IONOTROPIC RECEPTOR 20A-RELATED"/>
    <property type="match status" value="1"/>
</dbReference>
<evidence type="ECO:0000256" key="4">
    <source>
        <dbReference type="ARBA" id="ARBA00022692"/>
    </source>
</evidence>
<evidence type="ECO:0000256" key="14">
    <source>
        <dbReference type="SAM" id="SignalP"/>
    </source>
</evidence>
<dbReference type="SUPFAM" id="SSF53850">
    <property type="entry name" value="Periplasmic binding protein-like II"/>
    <property type="match status" value="1"/>
</dbReference>
<dbReference type="Gene3D" id="3.40.190.10">
    <property type="entry name" value="Periplasmic binding protein-like II"/>
    <property type="match status" value="1"/>
</dbReference>
<dbReference type="Pfam" id="PF10613">
    <property type="entry name" value="Lig_chan-Glu_bd"/>
    <property type="match status" value="1"/>
</dbReference>
<evidence type="ECO:0000256" key="6">
    <source>
        <dbReference type="ARBA" id="ARBA00023065"/>
    </source>
</evidence>
<keyword evidence="11" id="KW-0407">Ion channel</keyword>
<accession>A0A8J5MJU8</accession>
<dbReference type="Proteomes" id="UP000747542">
    <property type="component" value="Unassembled WGS sequence"/>
</dbReference>
<keyword evidence="5 13" id="KW-1133">Transmembrane helix</keyword>
<sequence length="624" mass="70444">MEATSLTHLPLLATMVTLRVFLLHVVTTEQVDASLAHQLVRRMRQYSGQGGDMDEHSSEDVQSDNGAKHSGVEVLVSQVAEEHLNGCCLMVATEGHHPDTTRLLRTLAKTGYTSVLVDADLAMASTSSKNDALLHQLRDWEHKISCCALVLYLNDNSSSTVAFRFLQAVGVWRWPETRVLVVGPESRVQLLLRHESLRNTIHILYFVPTPLTSDTKPLVTDVEGDDAGDNYNNTASTVYIYERCLYCRDGSPDVVPLGLWDSHRGYHNTVHLFKNPFADMGGHKLRVVGLSFFPFIKYDREGPEAGSTVTPHDCLDHRMLQEMSERLNFTFEVRLPVDDQWGTLDSNGSWTGMVGTLAMEKADISSCLFSSQARNKVIRFTRTYAPEPLVIVTHKPLPLPHLILVTMYRSSLVANLTAPEIGVPVNTIKQLLQQDGWTWGIEPGYGLGWNFLKFSNNTDVKRVFARLEVLEADEQIRRMMEGRHAFFTWKNYAKTLISAKYTDDFGYSPLYVSLNGFTPGGCGWGCRIGAPFLRSLDTLMHRLLQNRLVHVWLQDLFLVTALEARRSGSNTPSSSVTSRDVVLKLYHLQSAFYLYFLGLSFALLTFILEFRPLIRHHITTYCQR</sequence>
<feature type="signal peptide" evidence="14">
    <location>
        <begin position="1"/>
        <end position="28"/>
    </location>
</feature>
<dbReference type="GO" id="GO:0005886">
    <property type="term" value="C:plasma membrane"/>
    <property type="evidence" value="ECO:0007669"/>
    <property type="project" value="UniProtKB-SubCell"/>
</dbReference>
<evidence type="ECO:0000256" key="9">
    <source>
        <dbReference type="ARBA" id="ARBA00023180"/>
    </source>
</evidence>
<comment type="caution">
    <text evidence="16">The sequence shown here is derived from an EMBL/GenBank/DDBJ whole genome shotgun (WGS) entry which is preliminary data.</text>
</comment>
<dbReference type="InterPro" id="IPR052192">
    <property type="entry name" value="Insect_Ionotropic_Sensory_Rcpt"/>
</dbReference>
<evidence type="ECO:0000256" key="10">
    <source>
        <dbReference type="ARBA" id="ARBA00023286"/>
    </source>
</evidence>
<keyword evidence="17" id="KW-1185">Reference proteome</keyword>
<dbReference type="PANTHER" id="PTHR42643:SF24">
    <property type="entry name" value="IONOTROPIC RECEPTOR 60A"/>
    <property type="match status" value="1"/>
</dbReference>
<evidence type="ECO:0000313" key="16">
    <source>
        <dbReference type="EMBL" id="KAG7154099.1"/>
    </source>
</evidence>
<evidence type="ECO:0000256" key="11">
    <source>
        <dbReference type="ARBA" id="ARBA00023303"/>
    </source>
</evidence>
<comment type="subcellular location">
    <subcellularLocation>
        <location evidence="1">Cell membrane</location>
        <topology evidence="1">Multi-pass membrane protein</topology>
    </subcellularLocation>
</comment>
<proteinExistence type="predicted"/>
<gene>
    <name evidence="16" type="primary">Glrk-L55</name>
    <name evidence="16" type="ORF">Hamer_G020396</name>
</gene>
<organism evidence="16 17">
    <name type="scientific">Homarus americanus</name>
    <name type="common">American lobster</name>
    <dbReference type="NCBI Taxonomy" id="6706"/>
    <lineage>
        <taxon>Eukaryota</taxon>
        <taxon>Metazoa</taxon>
        <taxon>Ecdysozoa</taxon>
        <taxon>Arthropoda</taxon>
        <taxon>Crustacea</taxon>
        <taxon>Multicrustacea</taxon>
        <taxon>Malacostraca</taxon>
        <taxon>Eumalacostraca</taxon>
        <taxon>Eucarida</taxon>
        <taxon>Decapoda</taxon>
        <taxon>Pleocyemata</taxon>
        <taxon>Astacidea</taxon>
        <taxon>Nephropoidea</taxon>
        <taxon>Nephropidae</taxon>
        <taxon>Homarus</taxon>
    </lineage>
</organism>
<reference evidence="16" key="1">
    <citation type="journal article" date="2021" name="Sci. Adv.">
        <title>The American lobster genome reveals insights on longevity, neural, and immune adaptations.</title>
        <authorList>
            <person name="Polinski J.M."/>
            <person name="Zimin A.V."/>
            <person name="Clark K.F."/>
            <person name="Kohn A.B."/>
            <person name="Sadowski N."/>
            <person name="Timp W."/>
            <person name="Ptitsyn A."/>
            <person name="Khanna P."/>
            <person name="Romanova D.Y."/>
            <person name="Williams P."/>
            <person name="Greenwood S.J."/>
            <person name="Moroz L.L."/>
            <person name="Walt D.R."/>
            <person name="Bodnar A.G."/>
        </authorList>
    </citation>
    <scope>NUCLEOTIDE SEQUENCE</scope>
    <source>
        <strain evidence="16">GMGI-L3</strain>
    </source>
</reference>
<dbReference type="AlphaFoldDB" id="A0A8J5MJU8"/>
<dbReference type="EMBL" id="JAHLQT010045270">
    <property type="protein sequence ID" value="KAG7154099.1"/>
    <property type="molecule type" value="Genomic_DNA"/>
</dbReference>
<keyword evidence="8 16" id="KW-0675">Receptor</keyword>
<keyword evidence="4 13" id="KW-0812">Transmembrane</keyword>
<evidence type="ECO:0000256" key="3">
    <source>
        <dbReference type="ARBA" id="ARBA00022475"/>
    </source>
</evidence>